<comment type="caution">
    <text evidence="3">The sequence shown here is derived from an EMBL/GenBank/DDBJ whole genome shotgun (WGS) entry which is preliminary data.</text>
</comment>
<dbReference type="InterPro" id="IPR035996">
    <property type="entry name" value="4pyrrol_Methylase_sf"/>
</dbReference>
<dbReference type="GO" id="GO:0008168">
    <property type="term" value="F:methyltransferase activity"/>
    <property type="evidence" value="ECO:0007669"/>
    <property type="project" value="InterPro"/>
</dbReference>
<dbReference type="InterPro" id="IPR024180">
    <property type="entry name" value="Tetrapyrrole_Mease/MazG_pred"/>
</dbReference>
<dbReference type="Gene3D" id="1.10.287.1080">
    <property type="entry name" value="MazG-like"/>
    <property type="match status" value="2"/>
</dbReference>
<proteinExistence type="predicted"/>
<dbReference type="GO" id="GO:0006950">
    <property type="term" value="P:response to stress"/>
    <property type="evidence" value="ECO:0007669"/>
    <property type="project" value="UniProtKB-ARBA"/>
</dbReference>
<dbReference type="AlphaFoldDB" id="A0A917HR37"/>
<keyword evidence="4" id="KW-1185">Reference proteome</keyword>
<dbReference type="InterPro" id="IPR004518">
    <property type="entry name" value="MazG-like_dom"/>
</dbReference>
<evidence type="ECO:0000313" key="3">
    <source>
        <dbReference type="EMBL" id="GGG87670.1"/>
    </source>
</evidence>
<evidence type="ECO:0000259" key="1">
    <source>
        <dbReference type="Pfam" id="PF00590"/>
    </source>
</evidence>
<dbReference type="FunFam" id="1.10.287.1080:FF:000001">
    <property type="entry name" value="Nucleoside triphosphate pyrophosphohydrolase"/>
    <property type="match status" value="1"/>
</dbReference>
<accession>A0A917HR37</accession>
<dbReference type="InterPro" id="IPR048015">
    <property type="entry name" value="NTP-PPase_MazG-like_N"/>
</dbReference>
<dbReference type="NCBIfam" id="TIGR00444">
    <property type="entry name" value="mazG"/>
    <property type="match status" value="1"/>
</dbReference>
<dbReference type="GO" id="GO:0046047">
    <property type="term" value="P:TTP catabolic process"/>
    <property type="evidence" value="ECO:0007669"/>
    <property type="project" value="TreeGrafter"/>
</dbReference>
<feature type="domain" description="NTP pyrophosphohydrolase MazG-like" evidence="2">
    <location>
        <begin position="402"/>
        <end position="458"/>
    </location>
</feature>
<dbReference type="InterPro" id="IPR000878">
    <property type="entry name" value="4pyrrol_Mease"/>
</dbReference>
<dbReference type="InterPro" id="IPR048011">
    <property type="entry name" value="NTP-PPase_MazG-like_C"/>
</dbReference>
<dbReference type="CDD" id="cd11528">
    <property type="entry name" value="NTP-PPase_MazG_Nterm"/>
    <property type="match status" value="1"/>
</dbReference>
<dbReference type="GO" id="GO:0006203">
    <property type="term" value="P:dGTP catabolic process"/>
    <property type="evidence" value="ECO:0007669"/>
    <property type="project" value="TreeGrafter"/>
</dbReference>
<evidence type="ECO:0000259" key="2">
    <source>
        <dbReference type="Pfam" id="PF03819"/>
    </source>
</evidence>
<feature type="domain" description="NTP pyrophosphohydrolase MazG-like" evidence="2">
    <location>
        <begin position="257"/>
        <end position="330"/>
    </location>
</feature>
<dbReference type="Proteomes" id="UP000600247">
    <property type="component" value="Unassembled WGS sequence"/>
</dbReference>
<dbReference type="GO" id="GO:0046076">
    <property type="term" value="P:dTTP catabolic process"/>
    <property type="evidence" value="ECO:0007669"/>
    <property type="project" value="TreeGrafter"/>
</dbReference>
<dbReference type="PANTHER" id="PTHR30522">
    <property type="entry name" value="NUCLEOSIDE TRIPHOSPHATE PYROPHOSPHOHYDROLASE"/>
    <property type="match status" value="1"/>
</dbReference>
<evidence type="ECO:0000313" key="4">
    <source>
        <dbReference type="Proteomes" id="UP000600247"/>
    </source>
</evidence>
<dbReference type="GO" id="GO:0046052">
    <property type="term" value="P:UTP catabolic process"/>
    <property type="evidence" value="ECO:0007669"/>
    <property type="project" value="TreeGrafter"/>
</dbReference>
<dbReference type="InterPro" id="IPR011551">
    <property type="entry name" value="NTP_PyrPHydrolase_MazG"/>
</dbReference>
<sequence>MTHSITVVGLGSGDSDQLTLGVWRRLQSAERLYVRTEHHPVMALLQEEKLAFTSFDSVYEQHETFPEVYEAIAQQLIDEASAGGSVLYAVPGHPMVAERTVQLLRERCPQAGIVLEIIGGESFLDQAFVRLGFDPIEGFALLDAAELQASQLQPRVHTLIGQVYDAFTASDVKLALMERYPDDFEVVVGHALGVAGEETIVKVPLYELDRTEGFGNLSLIWVPRTEQDTVLNRSFDRLHEIVAILRSPEGCPWDREQTHQSIRKNFIEELYEALEAIDNDDPDGMREEFGDVVLQVMLHSQMEEENGAFSVYDVIESLNEKLIFRHPHVFGDRDANNADEALGNWEQMKAEEKKRNGSDQVRKSQLDGIPADLPALMKAYALQKKAAKVGFDWDELGPVLSKVEEELAELREAVGTGDAEEQAGELGDLLFAVVNASRFIKADPEEALSRTNAKFKKRFSYIEEQLRINGKTFDQTDLTEMDRWWEEAKRQ</sequence>
<dbReference type="InterPro" id="IPR014777">
    <property type="entry name" value="4pyrrole_Mease_sub1"/>
</dbReference>
<name>A0A917HR37_9BACL</name>
<dbReference type="PIRSF" id="PIRSF002845">
    <property type="entry name" value="Ttrprl_mtas_MazG"/>
    <property type="match status" value="1"/>
</dbReference>
<dbReference type="CDD" id="cd11529">
    <property type="entry name" value="NTP-PPase_MazG_Cterm"/>
    <property type="match status" value="1"/>
</dbReference>
<dbReference type="CDD" id="cd11723">
    <property type="entry name" value="YabN_N_like"/>
    <property type="match status" value="1"/>
</dbReference>
<dbReference type="InterPro" id="IPR035013">
    <property type="entry name" value="YabN_N"/>
</dbReference>
<dbReference type="EMBL" id="BMHY01000018">
    <property type="protein sequence ID" value="GGG87670.1"/>
    <property type="molecule type" value="Genomic_DNA"/>
</dbReference>
<dbReference type="Pfam" id="PF03819">
    <property type="entry name" value="MazG"/>
    <property type="match status" value="2"/>
</dbReference>
<dbReference type="NCBIfam" id="NF007113">
    <property type="entry name" value="PRK09562.1"/>
    <property type="match status" value="1"/>
</dbReference>
<organism evidence="3 4">
    <name type="scientific">Paenibacillus radicis</name>
    <name type="common">ex Gao et al. 2016</name>
    <dbReference type="NCBI Taxonomy" id="1737354"/>
    <lineage>
        <taxon>Bacteria</taxon>
        <taxon>Bacillati</taxon>
        <taxon>Bacillota</taxon>
        <taxon>Bacilli</taxon>
        <taxon>Bacillales</taxon>
        <taxon>Paenibacillaceae</taxon>
        <taxon>Paenibacillus</taxon>
    </lineage>
</organism>
<dbReference type="Gene3D" id="3.40.1010.10">
    <property type="entry name" value="Cobalt-precorrin-4 Transmethylase, Domain 1"/>
    <property type="match status" value="1"/>
</dbReference>
<dbReference type="GO" id="GO:0046081">
    <property type="term" value="P:dUTP catabolic process"/>
    <property type="evidence" value="ECO:0007669"/>
    <property type="project" value="TreeGrafter"/>
</dbReference>
<dbReference type="GO" id="GO:0046061">
    <property type="term" value="P:dATP catabolic process"/>
    <property type="evidence" value="ECO:0007669"/>
    <property type="project" value="TreeGrafter"/>
</dbReference>
<feature type="domain" description="Tetrapyrrole methylase" evidence="1">
    <location>
        <begin position="5"/>
        <end position="208"/>
    </location>
</feature>
<reference evidence="3 4" key="1">
    <citation type="journal article" date="2014" name="Int. J. Syst. Evol. Microbiol.">
        <title>Complete genome sequence of Corynebacterium casei LMG S-19264T (=DSM 44701T), isolated from a smear-ripened cheese.</title>
        <authorList>
            <consortium name="US DOE Joint Genome Institute (JGI-PGF)"/>
            <person name="Walter F."/>
            <person name="Albersmeier A."/>
            <person name="Kalinowski J."/>
            <person name="Ruckert C."/>
        </authorList>
    </citation>
    <scope>NUCLEOTIDE SEQUENCE [LARGE SCALE GENOMIC DNA]</scope>
    <source>
        <strain evidence="3 4">CGMCC 1.15286</strain>
    </source>
</reference>
<dbReference type="PANTHER" id="PTHR30522:SF0">
    <property type="entry name" value="NUCLEOSIDE TRIPHOSPHATE PYROPHOSPHOHYDROLASE"/>
    <property type="match status" value="1"/>
</dbReference>
<dbReference type="SUPFAM" id="SSF53790">
    <property type="entry name" value="Tetrapyrrole methylase"/>
    <property type="match status" value="1"/>
</dbReference>
<dbReference type="RefSeq" id="WP_188892651.1">
    <property type="nucleotide sequence ID" value="NZ_BMHY01000018.1"/>
</dbReference>
<dbReference type="Pfam" id="PF00590">
    <property type="entry name" value="TP_methylase"/>
    <property type="match status" value="1"/>
</dbReference>
<protein>
    <submittedName>
        <fullName evidence="3">MazG family protein</fullName>
    </submittedName>
</protein>
<dbReference type="SUPFAM" id="SSF101386">
    <property type="entry name" value="all-alpha NTP pyrophosphatases"/>
    <property type="match status" value="2"/>
</dbReference>
<dbReference type="FunFam" id="1.10.287.1080:FF:000003">
    <property type="entry name" value="Nucleoside triphosphate pyrophosphohydrolase"/>
    <property type="match status" value="1"/>
</dbReference>
<gene>
    <name evidence="3" type="ORF">GCM10010918_52510</name>
</gene>
<dbReference type="GO" id="GO:0047429">
    <property type="term" value="F:nucleoside triphosphate diphosphatase activity"/>
    <property type="evidence" value="ECO:0007669"/>
    <property type="project" value="InterPro"/>
</dbReference>